<name>A0A1H9DFZ9_9FLAO</name>
<dbReference type="AlphaFoldDB" id="A0A1H9DFZ9"/>
<keyword evidence="3" id="KW-1185">Reference proteome</keyword>
<proteinExistence type="predicted"/>
<reference evidence="2 3" key="1">
    <citation type="submission" date="2016-10" db="EMBL/GenBank/DDBJ databases">
        <authorList>
            <person name="de Groot N.N."/>
        </authorList>
    </citation>
    <scope>NUCLEOTIDE SEQUENCE [LARGE SCALE GENOMIC DNA]</scope>
    <source>
        <strain evidence="2 3">DSM 21035</strain>
    </source>
</reference>
<evidence type="ECO:0000313" key="3">
    <source>
        <dbReference type="Proteomes" id="UP000198999"/>
    </source>
</evidence>
<feature type="chain" id="PRO_5011503232" description="C1q domain-containing protein" evidence="1">
    <location>
        <begin position="21"/>
        <end position="242"/>
    </location>
</feature>
<evidence type="ECO:0000313" key="2">
    <source>
        <dbReference type="EMBL" id="SEQ12420.1"/>
    </source>
</evidence>
<dbReference type="EMBL" id="FOFN01000001">
    <property type="protein sequence ID" value="SEQ12420.1"/>
    <property type="molecule type" value="Genomic_DNA"/>
</dbReference>
<dbReference type="STRING" id="419940.SAMN05421824_1227"/>
<dbReference type="RefSeq" id="WP_092577063.1">
    <property type="nucleotide sequence ID" value="NZ_FOFN01000001.1"/>
</dbReference>
<dbReference type="Proteomes" id="UP000198999">
    <property type="component" value="Unassembled WGS sequence"/>
</dbReference>
<accession>A0A1H9DFZ9</accession>
<gene>
    <name evidence="2" type="ORF">SAMN05421824_1227</name>
</gene>
<dbReference type="OrthoDB" id="1145223at2"/>
<evidence type="ECO:0008006" key="4">
    <source>
        <dbReference type="Google" id="ProtNLM"/>
    </source>
</evidence>
<keyword evidence="1" id="KW-0732">Signal</keyword>
<sequence length="242" mass="25980">MKKIAYPLIILCIISTSSYAQVGIGTTNPDNSSILDIQATDKGVLIPRLTTAEINAITNPANGLLVYNTDIDEFQFNNGTTAIPDWSKISHASSVKYSNTDTTTNINNNGAYANIPIFGNLEWNDDTTMYTQAGNTLTINTSGRYRITVNIAYLVPIIGGNADQRVSVEAQIAINGTPIGAIGNTGYVRHANNHLEASLHITEVFNITAGQTISVQTIRGGNSAPAVFRSIGTSNIYIEKIK</sequence>
<protein>
    <recommendedName>
        <fullName evidence="4">C1q domain-containing protein</fullName>
    </recommendedName>
</protein>
<feature type="signal peptide" evidence="1">
    <location>
        <begin position="1"/>
        <end position="20"/>
    </location>
</feature>
<evidence type="ECO:0000256" key="1">
    <source>
        <dbReference type="SAM" id="SignalP"/>
    </source>
</evidence>
<organism evidence="2 3">
    <name type="scientific">Hyunsoonleella jejuensis</name>
    <dbReference type="NCBI Taxonomy" id="419940"/>
    <lineage>
        <taxon>Bacteria</taxon>
        <taxon>Pseudomonadati</taxon>
        <taxon>Bacteroidota</taxon>
        <taxon>Flavobacteriia</taxon>
        <taxon>Flavobacteriales</taxon>
        <taxon>Flavobacteriaceae</taxon>
    </lineage>
</organism>